<dbReference type="EMBL" id="RKHQ01000001">
    <property type="protein sequence ID" value="ROR97793.1"/>
    <property type="molecule type" value="Genomic_DNA"/>
</dbReference>
<evidence type="ECO:0000313" key="2">
    <source>
        <dbReference type="Proteomes" id="UP000275356"/>
    </source>
</evidence>
<dbReference type="InterPro" id="IPR057369">
    <property type="entry name" value="VG15"/>
</dbReference>
<accession>A0A3N2DDE1</accession>
<proteinExistence type="predicted"/>
<protein>
    <submittedName>
        <fullName evidence="1">Uncharacterized protein</fullName>
    </submittedName>
</protein>
<evidence type="ECO:0000313" key="1">
    <source>
        <dbReference type="EMBL" id="ROR97793.1"/>
    </source>
</evidence>
<comment type="caution">
    <text evidence="1">The sequence shown here is derived from an EMBL/GenBank/DDBJ whole genome shotgun (WGS) entry which is preliminary data.</text>
</comment>
<gene>
    <name evidence="1" type="ORF">EDD28_2401</name>
</gene>
<sequence>MARAELEAFWRGLDLSDAEAARDALIEFVPTLVREYGDLATAVAADWYEEVRAAQVAGRFSATAAPGVEAAQVVGSTRFAAGRLFAGDPAEALSIISGAVQRYVSYSARETVRRNVASDPARPRYARVPKGATTCAFCLMLASRGFVYRSSKTAGEMDHYHDDCDCMPVVEFDRAQHHIEGYDPDALYADYQEARKVAGSGDPRAILAALRQEQGIR</sequence>
<dbReference type="Pfam" id="PF25310">
    <property type="entry name" value="VG15"/>
    <property type="match status" value="1"/>
</dbReference>
<reference evidence="1 2" key="1">
    <citation type="submission" date="2018-11" db="EMBL/GenBank/DDBJ databases">
        <title>Sequencing the genomes of 1000 actinobacteria strains.</title>
        <authorList>
            <person name="Klenk H.-P."/>
        </authorList>
    </citation>
    <scope>NUCLEOTIDE SEQUENCE [LARGE SCALE GENOMIC DNA]</scope>
    <source>
        <strain evidence="1 2">DSM 13521</strain>
    </source>
</reference>
<dbReference type="Proteomes" id="UP000275356">
    <property type="component" value="Unassembled WGS sequence"/>
</dbReference>
<organism evidence="1 2">
    <name type="scientific">Salana multivorans</name>
    <dbReference type="NCBI Taxonomy" id="120377"/>
    <lineage>
        <taxon>Bacteria</taxon>
        <taxon>Bacillati</taxon>
        <taxon>Actinomycetota</taxon>
        <taxon>Actinomycetes</taxon>
        <taxon>Micrococcales</taxon>
        <taxon>Beutenbergiaceae</taxon>
        <taxon>Salana</taxon>
    </lineage>
</organism>
<keyword evidence="2" id="KW-1185">Reference proteome</keyword>
<dbReference type="AlphaFoldDB" id="A0A3N2DDE1"/>
<name>A0A3N2DDE1_9MICO</name>